<dbReference type="AlphaFoldDB" id="A0A5N5N8H1"/>
<comment type="caution">
    <text evidence="3">The sequence shown here is derived from an EMBL/GenBank/DDBJ whole genome shotgun (WGS) entry which is preliminary data.</text>
</comment>
<dbReference type="Pfam" id="PF16544">
    <property type="entry name" value="STAR_dimer"/>
    <property type="match status" value="1"/>
</dbReference>
<dbReference type="InterPro" id="IPR032377">
    <property type="entry name" value="STAR_dimer"/>
</dbReference>
<dbReference type="Gene3D" id="3.30.1370.10">
    <property type="entry name" value="K Homology domain, type 1"/>
    <property type="match status" value="2"/>
</dbReference>
<evidence type="ECO:0000313" key="4">
    <source>
        <dbReference type="Proteomes" id="UP000326939"/>
    </source>
</evidence>
<dbReference type="InterPro" id="IPR045071">
    <property type="entry name" value="BBP-like"/>
</dbReference>
<organism evidence="3 4">
    <name type="scientific">Salix brachista</name>
    <dbReference type="NCBI Taxonomy" id="2182728"/>
    <lineage>
        <taxon>Eukaryota</taxon>
        <taxon>Viridiplantae</taxon>
        <taxon>Streptophyta</taxon>
        <taxon>Embryophyta</taxon>
        <taxon>Tracheophyta</taxon>
        <taxon>Spermatophyta</taxon>
        <taxon>Magnoliopsida</taxon>
        <taxon>eudicotyledons</taxon>
        <taxon>Gunneridae</taxon>
        <taxon>Pentapetalae</taxon>
        <taxon>rosids</taxon>
        <taxon>fabids</taxon>
        <taxon>Malpighiales</taxon>
        <taxon>Salicaceae</taxon>
        <taxon>Saliceae</taxon>
        <taxon>Salix</taxon>
    </lineage>
</organism>
<feature type="region of interest" description="Disordered" evidence="1">
    <location>
        <begin position="1"/>
        <end position="25"/>
    </location>
</feature>
<evidence type="ECO:0000313" key="3">
    <source>
        <dbReference type="EMBL" id="KAB5563660.1"/>
    </source>
</evidence>
<accession>A0A5N5N8H1</accession>
<proteinExistence type="predicted"/>
<dbReference type="PANTHER" id="PTHR11208:SF109">
    <property type="entry name" value="OS01G0886300 PROTEIN"/>
    <property type="match status" value="1"/>
</dbReference>
<feature type="compositionally biased region" description="Low complexity" evidence="1">
    <location>
        <begin position="280"/>
        <end position="293"/>
    </location>
</feature>
<evidence type="ECO:0000256" key="1">
    <source>
        <dbReference type="SAM" id="MobiDB-lite"/>
    </source>
</evidence>
<sequence>MGERIPSGSYFQYPPSGVHHATPPRSISLPSDLERYLTELLAEKHKLGPFVQVLPICCRLLYQEIRRASAYNQGFGDHERYEHESPFRSLGQRPNGRSMDLEGWSAMPKEVMQFCGFLPDLDTPVCVNFVGSILLGIIESNLTKNAQDVLLPSHSFLLVPENGHLQRIASLPAASMGWPGVPGISSTPVVKRVIRLDVPVDKYPNEEKLKDKPGYEHLNEPLHVLVEAEFPEDIMNARLDHAVTILESLLKPVDESFDNYKKQQLRELALLNGTLREESPSMSSPSMSPSMSPFNNAGMKRAKTGR</sequence>
<reference evidence="4" key="1">
    <citation type="journal article" date="2019" name="Gigascience">
        <title>De novo genome assembly of the endangered Acer yangbiense, a plant species with extremely small populations endemic to Yunnan Province, China.</title>
        <authorList>
            <person name="Yang J."/>
            <person name="Wariss H.M."/>
            <person name="Tao L."/>
            <person name="Zhang R."/>
            <person name="Yun Q."/>
            <person name="Hollingsworth P."/>
            <person name="Dao Z."/>
            <person name="Luo G."/>
            <person name="Guo H."/>
            <person name="Ma Y."/>
            <person name="Sun W."/>
        </authorList>
    </citation>
    <scope>NUCLEOTIDE SEQUENCE [LARGE SCALE GENOMIC DNA]</scope>
    <source>
        <strain evidence="4">cv. br00</strain>
    </source>
</reference>
<dbReference type="PANTHER" id="PTHR11208">
    <property type="entry name" value="RNA-BINDING PROTEIN RELATED"/>
    <property type="match status" value="1"/>
</dbReference>
<dbReference type="SUPFAM" id="SSF54791">
    <property type="entry name" value="Eukaryotic type KH-domain (KH-domain type I)"/>
    <property type="match status" value="1"/>
</dbReference>
<name>A0A5N5N8H1_9ROSI</name>
<dbReference type="GO" id="GO:0005634">
    <property type="term" value="C:nucleus"/>
    <property type="evidence" value="ECO:0007669"/>
    <property type="project" value="TreeGrafter"/>
</dbReference>
<dbReference type="GO" id="GO:0003729">
    <property type="term" value="F:mRNA binding"/>
    <property type="evidence" value="ECO:0007669"/>
    <property type="project" value="TreeGrafter"/>
</dbReference>
<dbReference type="GO" id="GO:0048024">
    <property type="term" value="P:regulation of mRNA splicing, via spliceosome"/>
    <property type="evidence" value="ECO:0007669"/>
    <property type="project" value="TreeGrafter"/>
</dbReference>
<keyword evidence="4" id="KW-1185">Reference proteome</keyword>
<feature type="region of interest" description="Disordered" evidence="1">
    <location>
        <begin position="276"/>
        <end position="306"/>
    </location>
</feature>
<evidence type="ECO:0000259" key="2">
    <source>
        <dbReference type="Pfam" id="PF16544"/>
    </source>
</evidence>
<dbReference type="InterPro" id="IPR036612">
    <property type="entry name" value="KH_dom_type_1_sf"/>
</dbReference>
<dbReference type="EMBL" id="VDCV01000003">
    <property type="protein sequence ID" value="KAB5563660.1"/>
    <property type="molecule type" value="Genomic_DNA"/>
</dbReference>
<protein>
    <recommendedName>
        <fullName evidence="2">STAR protein homodimerisation region domain-containing protein</fullName>
    </recommendedName>
</protein>
<gene>
    <name evidence="3" type="ORF">DKX38_003714</name>
</gene>
<dbReference type="Proteomes" id="UP000326939">
    <property type="component" value="Chromosome 3"/>
</dbReference>
<feature type="domain" description="STAR protein homodimerisation region" evidence="2">
    <location>
        <begin position="35"/>
        <end position="79"/>
    </location>
</feature>